<reference evidence="3 4" key="1">
    <citation type="submission" date="2023-09" db="EMBL/GenBank/DDBJ databases">
        <title>Complete genome of Streptomyces roseicoloratus T14.</title>
        <authorList>
            <person name="Bashizi T."/>
            <person name="Kim M.-J."/>
            <person name="Lee G."/>
            <person name="Tagele S.B."/>
            <person name="Shin J.-H."/>
        </authorList>
    </citation>
    <scope>NUCLEOTIDE SEQUENCE [LARGE SCALE GENOMIC DNA]</scope>
    <source>
        <strain evidence="3 4">T14</strain>
    </source>
</reference>
<dbReference type="Gene3D" id="3.40.50.720">
    <property type="entry name" value="NAD(P)-binding Rossmann-like Domain"/>
    <property type="match status" value="1"/>
</dbReference>
<dbReference type="RefSeq" id="WP_309549242.1">
    <property type="nucleotide sequence ID" value="NZ_CP133762.1"/>
</dbReference>
<evidence type="ECO:0000259" key="2">
    <source>
        <dbReference type="Pfam" id="PF00899"/>
    </source>
</evidence>
<dbReference type="InterPro" id="IPR045886">
    <property type="entry name" value="ThiF/MoeB/HesA"/>
</dbReference>
<keyword evidence="3" id="KW-0808">Transferase</keyword>
<keyword evidence="4" id="KW-1185">Reference proteome</keyword>
<gene>
    <name evidence="3" type="ORF">RGF97_22180</name>
</gene>
<dbReference type="SUPFAM" id="SSF69572">
    <property type="entry name" value="Activating enzymes of the ubiquitin-like proteins"/>
    <property type="match status" value="1"/>
</dbReference>
<keyword evidence="3" id="KW-0548">Nucleotidyltransferase</keyword>
<dbReference type="InterPro" id="IPR035985">
    <property type="entry name" value="Ubiquitin-activating_enz"/>
</dbReference>
<dbReference type="InterPro" id="IPR000594">
    <property type="entry name" value="ThiF_NAD_FAD-bd"/>
</dbReference>
<evidence type="ECO:0000313" key="3">
    <source>
        <dbReference type="EMBL" id="WMX46990.1"/>
    </source>
</evidence>
<dbReference type="PANTHER" id="PTHR10953:SF102">
    <property type="entry name" value="ADENYLYLTRANSFERASE AND SULFURTRANSFERASE MOCS3"/>
    <property type="match status" value="1"/>
</dbReference>
<feature type="domain" description="THIF-type NAD/FAD binding fold" evidence="2">
    <location>
        <begin position="93"/>
        <end position="331"/>
    </location>
</feature>
<evidence type="ECO:0000256" key="1">
    <source>
        <dbReference type="SAM" id="MobiDB-lite"/>
    </source>
</evidence>
<protein>
    <submittedName>
        <fullName evidence="3">ThiF family adenylyltransferase</fullName>
    </submittedName>
</protein>
<evidence type="ECO:0000313" key="4">
    <source>
        <dbReference type="Proteomes" id="UP001250858"/>
    </source>
</evidence>
<name>A0ABY9RXT1_9ACTN</name>
<feature type="region of interest" description="Disordered" evidence="1">
    <location>
        <begin position="348"/>
        <end position="409"/>
    </location>
</feature>
<dbReference type="PANTHER" id="PTHR10953">
    <property type="entry name" value="UBIQUITIN-ACTIVATING ENZYME E1"/>
    <property type="match status" value="1"/>
</dbReference>
<organism evidence="3 4">
    <name type="scientific">Streptomyces roseicoloratus</name>
    <dbReference type="NCBI Taxonomy" id="2508722"/>
    <lineage>
        <taxon>Bacteria</taxon>
        <taxon>Bacillati</taxon>
        <taxon>Actinomycetota</taxon>
        <taxon>Actinomycetes</taxon>
        <taxon>Kitasatosporales</taxon>
        <taxon>Streptomycetaceae</taxon>
        <taxon>Streptomyces</taxon>
    </lineage>
</organism>
<proteinExistence type="predicted"/>
<dbReference type="GO" id="GO:0016779">
    <property type="term" value="F:nucleotidyltransferase activity"/>
    <property type="evidence" value="ECO:0007669"/>
    <property type="project" value="UniProtKB-KW"/>
</dbReference>
<accession>A0ABY9RXT1</accession>
<sequence length="409" mass="43623">MTSINLRQGLSVLQPGKDLMIGLMPPAALAVEDAPDYLRHVLSAFSRPVPEAEALATVTAHSGLDVEEAGRLLSELRCAGVLTTHWVDREERYSRHRLYFGVAGFEGDPMAVLRNSTVGLIGTGGIGSNVAMMLAAAGVGRLVVADADVVETTNLTRQFLYTEGDVGTPKVEALARRVAERNTEVRVDVVNDVFDGPDFAVRHFAECDLVILSADTPQDVHRWLNEASVRAGVPYTCAGYLDTMGIVGPLVVPGRTACLECHFADTGLASFNGGDLETTDFTDYNQAYQAPSYGPLNAMVSAAAVNDTLRFLLGLPARRPGHQAAPRLHRVRRPDGGVRAGRRLRLVRHGRARGSPERRGPAGHCSARVADRSRRAEVVAGTGDGREPRLTAPPAGSLGSAVPGLSGLR</sequence>
<dbReference type="Proteomes" id="UP001250858">
    <property type="component" value="Chromosome"/>
</dbReference>
<dbReference type="EMBL" id="CP133762">
    <property type="protein sequence ID" value="WMX46990.1"/>
    <property type="molecule type" value="Genomic_DNA"/>
</dbReference>
<dbReference type="Pfam" id="PF00899">
    <property type="entry name" value="ThiF"/>
    <property type="match status" value="1"/>
</dbReference>